<gene>
    <name evidence="1" type="ORF">CTI12_AA078190</name>
</gene>
<name>A0A2U1Q3Q8_ARTAN</name>
<accession>A0A2U1Q3Q8</accession>
<dbReference type="Proteomes" id="UP000245207">
    <property type="component" value="Unassembled WGS sequence"/>
</dbReference>
<dbReference type="EMBL" id="PKPP01000449">
    <property type="protein sequence ID" value="PWA92617.1"/>
    <property type="molecule type" value="Genomic_DNA"/>
</dbReference>
<evidence type="ECO:0000313" key="1">
    <source>
        <dbReference type="EMBL" id="PWA92617.1"/>
    </source>
</evidence>
<sequence length="85" mass="9753">MFVLPVEGVVIASGKQPTHASTCNFALSIGSRKIPRYQIVWRDVSTNVGRDIRIQELPRKSKNNCIRLSRNRSILLCKYLEFYSL</sequence>
<keyword evidence="2" id="KW-1185">Reference proteome</keyword>
<evidence type="ECO:0000313" key="2">
    <source>
        <dbReference type="Proteomes" id="UP000245207"/>
    </source>
</evidence>
<reference evidence="1 2" key="1">
    <citation type="journal article" date="2018" name="Mol. Plant">
        <title>The genome of Artemisia annua provides insight into the evolution of Asteraceae family and artemisinin biosynthesis.</title>
        <authorList>
            <person name="Shen Q."/>
            <person name="Zhang L."/>
            <person name="Liao Z."/>
            <person name="Wang S."/>
            <person name="Yan T."/>
            <person name="Shi P."/>
            <person name="Liu M."/>
            <person name="Fu X."/>
            <person name="Pan Q."/>
            <person name="Wang Y."/>
            <person name="Lv Z."/>
            <person name="Lu X."/>
            <person name="Zhang F."/>
            <person name="Jiang W."/>
            <person name="Ma Y."/>
            <person name="Chen M."/>
            <person name="Hao X."/>
            <person name="Li L."/>
            <person name="Tang Y."/>
            <person name="Lv G."/>
            <person name="Zhou Y."/>
            <person name="Sun X."/>
            <person name="Brodelius P.E."/>
            <person name="Rose J.K.C."/>
            <person name="Tang K."/>
        </authorList>
    </citation>
    <scope>NUCLEOTIDE SEQUENCE [LARGE SCALE GENOMIC DNA]</scope>
    <source>
        <strain evidence="2">cv. Huhao1</strain>
        <tissue evidence="1">Leaf</tissue>
    </source>
</reference>
<proteinExistence type="predicted"/>
<protein>
    <submittedName>
        <fullName evidence="1">Uncharacterized protein</fullName>
    </submittedName>
</protein>
<dbReference type="AlphaFoldDB" id="A0A2U1Q3Q8"/>
<organism evidence="1 2">
    <name type="scientific">Artemisia annua</name>
    <name type="common">Sweet wormwood</name>
    <dbReference type="NCBI Taxonomy" id="35608"/>
    <lineage>
        <taxon>Eukaryota</taxon>
        <taxon>Viridiplantae</taxon>
        <taxon>Streptophyta</taxon>
        <taxon>Embryophyta</taxon>
        <taxon>Tracheophyta</taxon>
        <taxon>Spermatophyta</taxon>
        <taxon>Magnoliopsida</taxon>
        <taxon>eudicotyledons</taxon>
        <taxon>Gunneridae</taxon>
        <taxon>Pentapetalae</taxon>
        <taxon>asterids</taxon>
        <taxon>campanulids</taxon>
        <taxon>Asterales</taxon>
        <taxon>Asteraceae</taxon>
        <taxon>Asteroideae</taxon>
        <taxon>Anthemideae</taxon>
        <taxon>Artemisiinae</taxon>
        <taxon>Artemisia</taxon>
    </lineage>
</organism>
<comment type="caution">
    <text evidence="1">The sequence shown here is derived from an EMBL/GenBank/DDBJ whole genome shotgun (WGS) entry which is preliminary data.</text>
</comment>